<gene>
    <name evidence="1" type="ORF">ACFYNZ_22400</name>
</gene>
<reference evidence="1 2" key="1">
    <citation type="submission" date="2024-10" db="EMBL/GenBank/DDBJ databases">
        <title>The Natural Products Discovery Center: Release of the First 8490 Sequenced Strains for Exploring Actinobacteria Biosynthetic Diversity.</title>
        <authorList>
            <person name="Kalkreuter E."/>
            <person name="Kautsar S.A."/>
            <person name="Yang D."/>
            <person name="Bader C.D."/>
            <person name="Teijaro C.N."/>
            <person name="Fluegel L."/>
            <person name="Davis C.M."/>
            <person name="Simpson J.R."/>
            <person name="Lauterbach L."/>
            <person name="Steele A.D."/>
            <person name="Gui C."/>
            <person name="Meng S."/>
            <person name="Li G."/>
            <person name="Viehrig K."/>
            <person name="Ye F."/>
            <person name="Su P."/>
            <person name="Kiefer A.F."/>
            <person name="Nichols A."/>
            <person name="Cepeda A.J."/>
            <person name="Yan W."/>
            <person name="Fan B."/>
            <person name="Jiang Y."/>
            <person name="Adhikari A."/>
            <person name="Zheng C.-J."/>
            <person name="Schuster L."/>
            <person name="Cowan T.M."/>
            <person name="Smanski M.J."/>
            <person name="Chevrette M.G."/>
            <person name="De Carvalho L.P.S."/>
            <person name="Shen B."/>
        </authorList>
    </citation>
    <scope>NUCLEOTIDE SEQUENCE [LARGE SCALE GENOMIC DNA]</scope>
    <source>
        <strain evidence="1 2">NPDC007147</strain>
    </source>
</reference>
<name>A0ABW6KWC1_9ACTN</name>
<accession>A0ABW6KWC1</accession>
<organism evidence="1 2">
    <name type="scientific">Streptomyces kebangsaanensis</name>
    <dbReference type="NCBI Taxonomy" id="864058"/>
    <lineage>
        <taxon>Bacteria</taxon>
        <taxon>Bacillati</taxon>
        <taxon>Actinomycetota</taxon>
        <taxon>Actinomycetes</taxon>
        <taxon>Kitasatosporales</taxon>
        <taxon>Streptomycetaceae</taxon>
        <taxon>Streptomyces</taxon>
    </lineage>
</organism>
<dbReference type="RefSeq" id="WP_388349610.1">
    <property type="nucleotide sequence ID" value="NZ_JBIAFJ010000021.1"/>
</dbReference>
<comment type="caution">
    <text evidence="1">The sequence shown here is derived from an EMBL/GenBank/DDBJ whole genome shotgun (WGS) entry which is preliminary data.</text>
</comment>
<evidence type="ECO:0000313" key="1">
    <source>
        <dbReference type="EMBL" id="MFE9172193.1"/>
    </source>
</evidence>
<dbReference type="Proteomes" id="UP001601197">
    <property type="component" value="Unassembled WGS sequence"/>
</dbReference>
<sequence length="78" mass="7984">MRTGKFTGLVRRAGRVVGYENEVLTGRAAGDRRAARGHAPCTVRPVGPGTPPVIDAGRSVGSTTAVLFPGPCVRPTAG</sequence>
<keyword evidence="2" id="KW-1185">Reference proteome</keyword>
<dbReference type="EMBL" id="JBIAFJ010000021">
    <property type="protein sequence ID" value="MFE9172193.1"/>
    <property type="molecule type" value="Genomic_DNA"/>
</dbReference>
<proteinExistence type="predicted"/>
<protein>
    <submittedName>
        <fullName evidence="1">Uncharacterized protein</fullName>
    </submittedName>
</protein>
<evidence type="ECO:0000313" key="2">
    <source>
        <dbReference type="Proteomes" id="UP001601197"/>
    </source>
</evidence>